<feature type="coiled-coil region" evidence="1">
    <location>
        <begin position="119"/>
        <end position="146"/>
    </location>
</feature>
<dbReference type="OrthoDB" id="1822637at2"/>
<keyword evidence="1" id="KW-0175">Coiled coil</keyword>
<evidence type="ECO:0000313" key="4">
    <source>
        <dbReference type="EMBL" id="EXM39070.1"/>
    </source>
</evidence>
<dbReference type="AlphaFoldDB" id="A0A011WQ00"/>
<name>A0A011WQ00_RUMAL</name>
<feature type="region of interest" description="Disordered" evidence="2">
    <location>
        <begin position="212"/>
        <end position="237"/>
    </location>
</feature>
<evidence type="ECO:0000313" key="5">
    <source>
        <dbReference type="Proteomes" id="UP000021369"/>
    </source>
</evidence>
<keyword evidence="3" id="KW-1133">Transmembrane helix</keyword>
<protein>
    <submittedName>
        <fullName evidence="4">Uncharacterized protein</fullName>
    </submittedName>
</protein>
<evidence type="ECO:0000256" key="3">
    <source>
        <dbReference type="SAM" id="Phobius"/>
    </source>
</evidence>
<dbReference type="EMBL" id="JEOB01000003">
    <property type="protein sequence ID" value="EXM39070.1"/>
    <property type="molecule type" value="Genomic_DNA"/>
</dbReference>
<feature type="transmembrane region" description="Helical" evidence="3">
    <location>
        <begin position="82"/>
        <end position="100"/>
    </location>
</feature>
<evidence type="ECO:0000256" key="2">
    <source>
        <dbReference type="SAM" id="MobiDB-lite"/>
    </source>
</evidence>
<dbReference type="RefSeq" id="WP_024858196.1">
    <property type="nucleotide sequence ID" value="NZ_JEOB01000003.1"/>
</dbReference>
<evidence type="ECO:0000256" key="1">
    <source>
        <dbReference type="SAM" id="Coils"/>
    </source>
</evidence>
<reference evidence="4 5" key="1">
    <citation type="submission" date="2013-06" db="EMBL/GenBank/DDBJ databases">
        <title>Rumen cellulosomics: divergent fiber-degrading strategies revealed by comparative genome-wide analysis of six Ruminococcal strains.</title>
        <authorList>
            <person name="Dassa B."/>
            <person name="Borovok I."/>
            <person name="Lamed R."/>
            <person name="Flint H."/>
            <person name="Yeoman C.J."/>
            <person name="White B."/>
            <person name="Bayer E.A."/>
        </authorList>
    </citation>
    <scope>NUCLEOTIDE SEQUENCE [LARGE SCALE GENOMIC DNA]</scope>
    <source>
        <strain evidence="4 5">SY3</strain>
    </source>
</reference>
<dbReference type="PATRIC" id="fig|1341156.4.peg.2404"/>
<feature type="compositionally biased region" description="Basic and acidic residues" evidence="2">
    <location>
        <begin position="212"/>
        <end position="226"/>
    </location>
</feature>
<gene>
    <name evidence="4" type="ORF">RASY3_12330</name>
</gene>
<accession>A0A011WQ00</accession>
<dbReference type="Proteomes" id="UP000021369">
    <property type="component" value="Unassembled WGS sequence"/>
</dbReference>
<comment type="caution">
    <text evidence="4">The sequence shown here is derived from an EMBL/GenBank/DDBJ whole genome shotgun (WGS) entry which is preliminary data.</text>
</comment>
<keyword evidence="3" id="KW-0812">Transmembrane</keyword>
<organism evidence="4 5">
    <name type="scientific">Ruminococcus albus SY3</name>
    <dbReference type="NCBI Taxonomy" id="1341156"/>
    <lineage>
        <taxon>Bacteria</taxon>
        <taxon>Bacillati</taxon>
        <taxon>Bacillota</taxon>
        <taxon>Clostridia</taxon>
        <taxon>Eubacteriales</taxon>
        <taxon>Oscillospiraceae</taxon>
        <taxon>Ruminococcus</taxon>
    </lineage>
</organism>
<feature type="transmembrane region" description="Helical" evidence="3">
    <location>
        <begin position="58"/>
        <end position="76"/>
    </location>
</feature>
<sequence length="237" mass="27461">MTELEKMELAECYINRYFEIADGVEISKENKEYLKIYIRDVSEAEREFDFNGKRNKSMLYVLGGALIFALLLLIAFHTGFFIIVPVFGFLTIAVSGYMIINKYYTQKLVEVRDHQKEVNEGITEQIEILQGRIKQLEKQRDDYLTALRKKIDFMDLDMDYMNNIGQIKEFMVNGEAETCEEAVAIFEQNLLMQQMSGIMSASVHDKAMDIEKNKERFGDPTKDIGKKPAKRGLFGKK</sequence>
<keyword evidence="5" id="KW-1185">Reference proteome</keyword>
<keyword evidence="3" id="KW-0472">Membrane</keyword>
<feature type="compositionally biased region" description="Basic residues" evidence="2">
    <location>
        <begin position="227"/>
        <end position="237"/>
    </location>
</feature>
<proteinExistence type="predicted"/>